<protein>
    <recommendedName>
        <fullName evidence="5">Type I-B CRISPR-associated protein Cas8b1/Cst1</fullName>
    </recommendedName>
</protein>
<evidence type="ECO:0000313" key="4">
    <source>
        <dbReference type="Proteomes" id="UP000293902"/>
    </source>
</evidence>
<evidence type="ECO:0008006" key="5">
    <source>
        <dbReference type="Google" id="ProtNLM"/>
    </source>
</evidence>
<reference evidence="2 3" key="1">
    <citation type="submission" date="2018-06" db="EMBL/GenBank/DDBJ databases">
        <title>Complete Genome Sequence of Desulfobacter hydrogenophilus (DSM3380).</title>
        <authorList>
            <person name="Marietou A."/>
            <person name="Schreiber L."/>
            <person name="Marshall I."/>
            <person name="Jorgensen B."/>
        </authorList>
    </citation>
    <scope>NUCLEOTIDE SEQUENCE [LARGE SCALE GENOMIC DNA]</scope>
    <source>
        <strain evidence="2 3">DSM 3380</strain>
    </source>
</reference>
<dbReference type="RefSeq" id="WP_111953810.1">
    <property type="nucleotide sequence ID" value="NZ_CP036313.1"/>
</dbReference>
<keyword evidence="4" id="KW-1185">Reference proteome</keyword>
<organism evidence="2 3">
    <name type="scientific">Desulfobacter hydrogenophilus</name>
    <dbReference type="NCBI Taxonomy" id="2291"/>
    <lineage>
        <taxon>Bacteria</taxon>
        <taxon>Pseudomonadati</taxon>
        <taxon>Thermodesulfobacteriota</taxon>
        <taxon>Desulfobacteria</taxon>
        <taxon>Desulfobacterales</taxon>
        <taxon>Desulfobacteraceae</taxon>
        <taxon>Desulfobacter</taxon>
    </lineage>
</organism>
<dbReference type="Proteomes" id="UP000293902">
    <property type="component" value="Chromosome"/>
</dbReference>
<dbReference type="EMBL" id="QLNI01000005">
    <property type="protein sequence ID" value="RAM03389.1"/>
    <property type="molecule type" value="Genomic_DNA"/>
</dbReference>
<evidence type="ECO:0000313" key="1">
    <source>
        <dbReference type="EMBL" id="QBH12646.1"/>
    </source>
</evidence>
<evidence type="ECO:0000313" key="3">
    <source>
        <dbReference type="Proteomes" id="UP000248798"/>
    </source>
</evidence>
<name>A0A328FG71_9BACT</name>
<dbReference type="OrthoDB" id="5422541at2"/>
<dbReference type="EMBL" id="CP036313">
    <property type="protein sequence ID" value="QBH12646.1"/>
    <property type="molecule type" value="Genomic_DNA"/>
</dbReference>
<sequence>MYSTNIGKTFLATFNREFDKKYSAKTFFEKEFFPLFFDHPKYMLWHTNSPFVQMKKGQKPHLLNEEERLEKLNNLAEKITAGDRDASVAIGFPASETKEFATTSGLVSNISQATDENDVYLSWIAAGLGMGVAGGYCIFLNEPDILLTLYDGWKQYRNLLNDPALGNVAPNKINTWNGQWVNYFYSNEDDVPIDMPALCRSDIFKQEPNSVSINTVKWSTLYFNLSKKYPGHSTTGYIFSLGQTNKTLGFIPFHFKQARRLIDCYENLFGENAALEDKNKYETLFGIHIKRACELGVIGLHALQPQDLKKYFIKGEFPNFKKKKFPAQKKGESEDAYLSRLDSAAEKDKNTVILFRTYKTWLVAMLTKNNEEIAEYSEEIAIALHAYRDNGRTNERKNRIEKDLLTAASKKKFINELVPIVQDIEAEYLSLIKDLKSTAHLMTSEDFGYFIVLLRFDYAYQERNN</sequence>
<evidence type="ECO:0000313" key="2">
    <source>
        <dbReference type="EMBL" id="RAM03389.1"/>
    </source>
</evidence>
<dbReference type="AlphaFoldDB" id="A0A328FG71"/>
<proteinExistence type="predicted"/>
<reference evidence="1 4" key="2">
    <citation type="submission" date="2019-02" db="EMBL/GenBank/DDBJ databases">
        <title>Complete genome sequence of Desulfobacter hydrogenophilus AcRS1.</title>
        <authorList>
            <person name="Marietou A."/>
            <person name="Lund M.B."/>
            <person name="Marshall I.P.G."/>
            <person name="Schreiber L."/>
            <person name="Jorgensen B."/>
        </authorList>
    </citation>
    <scope>NUCLEOTIDE SEQUENCE [LARGE SCALE GENOMIC DNA]</scope>
    <source>
        <strain evidence="1 4">AcRS1</strain>
    </source>
</reference>
<dbReference type="Proteomes" id="UP000248798">
    <property type="component" value="Unassembled WGS sequence"/>
</dbReference>
<accession>A0A328FG71</accession>
<gene>
    <name evidence="2" type="ORF">DO021_03625</name>
    <name evidence="1" type="ORF">EYB58_06840</name>
</gene>